<dbReference type="PANTHER" id="PTHR12304">
    <property type="entry name" value="INOSINE-URIDINE PREFERRING NUCLEOSIDE HYDROLASE"/>
    <property type="match status" value="1"/>
</dbReference>
<accession>A0A077QZS5</accession>
<feature type="compositionally biased region" description="Low complexity" evidence="4">
    <location>
        <begin position="1"/>
        <end position="20"/>
    </location>
</feature>
<dbReference type="PROSITE" id="PS01247">
    <property type="entry name" value="IUNH"/>
    <property type="match status" value="1"/>
</dbReference>
<feature type="region of interest" description="Disordered" evidence="4">
    <location>
        <begin position="1"/>
        <end position="48"/>
    </location>
</feature>
<dbReference type="InterPro" id="IPR001910">
    <property type="entry name" value="Inosine/uridine_hydrolase_dom"/>
</dbReference>
<protein>
    <submittedName>
        <fullName evidence="6">Related to nucleoside hydrolase</fullName>
    </submittedName>
</protein>
<dbReference type="SUPFAM" id="SSF53590">
    <property type="entry name" value="Nucleoside hydrolase"/>
    <property type="match status" value="2"/>
</dbReference>
<name>A0A077QZS5_9BASI</name>
<dbReference type="EMBL" id="HG529521">
    <property type="protein sequence ID" value="CDI51908.1"/>
    <property type="molecule type" value="Genomic_DNA"/>
</dbReference>
<dbReference type="AlphaFoldDB" id="A0A077QZS5"/>
<proteinExistence type="inferred from homology"/>
<sequence length="568" mass="60504">MKKDGSSSPGSNPSLLRRLSQLVQPGQSSSFQPRAKGPSGTPFSPLAKHDGTVKSMWLDCDPGHDDAIALLVALHHPNLELLGVSTVAGNAGGRDTFLNAVRLMALYRADPSIPVIRGSDCPLVKEGKVDVGIHGEGGLGGVQGLPPLSSPLCQPWLHPANPKTSSPTIGPEPSLFLYTLSTILTHRLNAGKPPIHLAVTGPMTNVALFVRCYPHLIKGIEQIVLMGGAAGVRGNRGPLAEFNILTDPHAAHMIFDTDIKVVMAGLNVTHQAIFTAELHDKLLSNKARPPSSRRQSKSAFGPSSPTQSSIASSAVKTSDLSSVPQSGPSDLKRMLSSTLTFFAKTYASEFGFTRGPPVHDMLAIAYIIDPTLFHRRRPSPGDVPNAGMFDADPHSNKDGHEAPPLARSRQQDGNSLGLDPATVGESSGEVSDFSDAATTTVDTMSIVQGTPPKRYRVDVECSDGLACGATVVDFWGDRVEHDGWGRGGRNVEVLENLDCPRMWDMFFHVVERAEMHISNSASVREVATSGYQATDAQSAPNLPTRSPTKAFGTMRLETDAAFSNASQI</sequence>
<feature type="compositionally biased region" description="Low complexity" evidence="4">
    <location>
        <begin position="302"/>
        <end position="314"/>
    </location>
</feature>
<keyword evidence="3" id="KW-0326">Glycosidase</keyword>
<evidence type="ECO:0000256" key="3">
    <source>
        <dbReference type="ARBA" id="ARBA00023295"/>
    </source>
</evidence>
<dbReference type="InterPro" id="IPR023186">
    <property type="entry name" value="IUNH"/>
</dbReference>
<evidence type="ECO:0000256" key="2">
    <source>
        <dbReference type="ARBA" id="ARBA00022801"/>
    </source>
</evidence>
<feature type="compositionally biased region" description="Polar residues" evidence="4">
    <location>
        <begin position="21"/>
        <end position="32"/>
    </location>
</feature>
<evidence type="ECO:0000313" key="6">
    <source>
        <dbReference type="EMBL" id="CDI51908.1"/>
    </source>
</evidence>
<feature type="compositionally biased region" description="Basic and acidic residues" evidence="4">
    <location>
        <begin position="391"/>
        <end position="401"/>
    </location>
</feature>
<dbReference type="GO" id="GO:0045437">
    <property type="term" value="F:uridine nucleosidase activity"/>
    <property type="evidence" value="ECO:0007669"/>
    <property type="project" value="UniProtKB-ARBA"/>
</dbReference>
<dbReference type="Pfam" id="PF01156">
    <property type="entry name" value="IU_nuc_hydro"/>
    <property type="match status" value="1"/>
</dbReference>
<evidence type="ECO:0000256" key="4">
    <source>
        <dbReference type="SAM" id="MobiDB-lite"/>
    </source>
</evidence>
<feature type="region of interest" description="Disordered" evidence="4">
    <location>
        <begin position="285"/>
        <end position="329"/>
    </location>
</feature>
<comment type="similarity">
    <text evidence="1">Belongs to the IUNH family.</text>
</comment>
<organism evidence="6">
    <name type="scientific">Melanopsichium pennsylvanicum 4</name>
    <dbReference type="NCBI Taxonomy" id="1398559"/>
    <lineage>
        <taxon>Eukaryota</taxon>
        <taxon>Fungi</taxon>
        <taxon>Dikarya</taxon>
        <taxon>Basidiomycota</taxon>
        <taxon>Ustilaginomycotina</taxon>
        <taxon>Ustilaginomycetes</taxon>
        <taxon>Ustilaginales</taxon>
        <taxon>Ustilaginaceae</taxon>
        <taxon>Melanopsichium</taxon>
    </lineage>
</organism>
<feature type="domain" description="Inosine/uridine-preferring nucleoside hydrolase" evidence="5">
    <location>
        <begin position="56"/>
        <end position="504"/>
    </location>
</feature>
<evidence type="ECO:0000256" key="1">
    <source>
        <dbReference type="ARBA" id="ARBA00009176"/>
    </source>
</evidence>
<dbReference type="InterPro" id="IPR015910">
    <property type="entry name" value="I/U_nuclsd_hydro_CS"/>
</dbReference>
<dbReference type="Gene3D" id="3.90.245.10">
    <property type="entry name" value="Ribonucleoside hydrolase-like"/>
    <property type="match status" value="2"/>
</dbReference>
<dbReference type="PANTHER" id="PTHR12304:SF4">
    <property type="entry name" value="URIDINE NUCLEOSIDASE"/>
    <property type="match status" value="1"/>
</dbReference>
<feature type="compositionally biased region" description="Polar residues" evidence="4">
    <location>
        <begin position="315"/>
        <end position="328"/>
    </location>
</feature>
<dbReference type="InterPro" id="IPR036452">
    <property type="entry name" value="Ribo_hydro-like"/>
</dbReference>
<dbReference type="GO" id="GO:0006152">
    <property type="term" value="P:purine nucleoside catabolic process"/>
    <property type="evidence" value="ECO:0007669"/>
    <property type="project" value="TreeGrafter"/>
</dbReference>
<dbReference type="GO" id="GO:0005829">
    <property type="term" value="C:cytosol"/>
    <property type="evidence" value="ECO:0007669"/>
    <property type="project" value="TreeGrafter"/>
</dbReference>
<reference evidence="6" key="1">
    <citation type="journal article" date="2014" name="Genome Biol. Evol.">
        <title>Gene Loss Rather Than Gene Gain Is Associated with a Host Jump from Monocots to Dicots in the Smut Fungus Melanopsichium pennsylvanicum.</title>
        <authorList>
            <person name="Sharma R."/>
            <person name="Mishra B."/>
            <person name="Runge F."/>
            <person name="Thines M."/>
        </authorList>
    </citation>
    <scope>NUCLEOTIDE SEQUENCE</scope>
    <source>
        <strain evidence="6">4</strain>
    </source>
</reference>
<feature type="region of interest" description="Disordered" evidence="4">
    <location>
        <begin position="377"/>
        <end position="435"/>
    </location>
</feature>
<evidence type="ECO:0000259" key="5">
    <source>
        <dbReference type="Pfam" id="PF01156"/>
    </source>
</evidence>
<dbReference type="GO" id="GO:0008477">
    <property type="term" value="F:purine nucleosidase activity"/>
    <property type="evidence" value="ECO:0007669"/>
    <property type="project" value="TreeGrafter"/>
</dbReference>
<keyword evidence="2 6" id="KW-0378">Hydrolase</keyword>